<dbReference type="Pfam" id="PF01475">
    <property type="entry name" value="FUR"/>
    <property type="match status" value="1"/>
</dbReference>
<dbReference type="RefSeq" id="WP_390302325.1">
    <property type="nucleotide sequence ID" value="NZ_JBHRRZ010000003.1"/>
</dbReference>
<dbReference type="CDD" id="cd07153">
    <property type="entry name" value="Fur_like"/>
    <property type="match status" value="1"/>
</dbReference>
<dbReference type="Proteomes" id="UP001595387">
    <property type="component" value="Unassembled WGS sequence"/>
</dbReference>
<keyword evidence="5" id="KW-0862">Zinc</keyword>
<comment type="subcellular location">
    <subcellularLocation>
        <location evidence="1">Cytoplasm</location>
    </subcellularLocation>
</comment>
<proteinExistence type="inferred from homology"/>
<keyword evidence="7" id="KW-0238">DNA-binding</keyword>
<keyword evidence="8" id="KW-0804">Transcription</keyword>
<evidence type="ECO:0000256" key="6">
    <source>
        <dbReference type="ARBA" id="ARBA00023015"/>
    </source>
</evidence>
<dbReference type="EMBL" id="JBHRRZ010000003">
    <property type="protein sequence ID" value="MFC2947191.1"/>
    <property type="molecule type" value="Genomic_DNA"/>
</dbReference>
<evidence type="ECO:0000256" key="8">
    <source>
        <dbReference type="ARBA" id="ARBA00023163"/>
    </source>
</evidence>
<gene>
    <name evidence="9" type="ORF">ACFODW_02265</name>
</gene>
<accession>A0ABV7A2A6</accession>
<keyword evidence="3" id="KW-0963">Cytoplasm</keyword>
<comment type="similarity">
    <text evidence="2">Belongs to the Fur family.</text>
</comment>
<reference evidence="10" key="1">
    <citation type="journal article" date="2019" name="Int. J. Syst. Evol. Microbiol.">
        <title>The Global Catalogue of Microorganisms (GCM) 10K type strain sequencing project: providing services to taxonomists for standard genome sequencing and annotation.</title>
        <authorList>
            <consortium name="The Broad Institute Genomics Platform"/>
            <consortium name="The Broad Institute Genome Sequencing Center for Infectious Disease"/>
            <person name="Wu L."/>
            <person name="Ma J."/>
        </authorList>
    </citation>
    <scope>NUCLEOTIDE SEQUENCE [LARGE SCALE GENOMIC DNA]</scope>
    <source>
        <strain evidence="10">KCTC 13193</strain>
    </source>
</reference>
<dbReference type="InterPro" id="IPR036388">
    <property type="entry name" value="WH-like_DNA-bd_sf"/>
</dbReference>
<dbReference type="InterPro" id="IPR002481">
    <property type="entry name" value="FUR"/>
</dbReference>
<comment type="caution">
    <text evidence="9">The sequence shown here is derived from an EMBL/GenBank/DDBJ whole genome shotgun (WGS) entry which is preliminary data.</text>
</comment>
<dbReference type="InterPro" id="IPR036390">
    <property type="entry name" value="WH_DNA-bd_sf"/>
</dbReference>
<evidence type="ECO:0000256" key="5">
    <source>
        <dbReference type="ARBA" id="ARBA00022833"/>
    </source>
</evidence>
<keyword evidence="10" id="KW-1185">Reference proteome</keyword>
<dbReference type="SUPFAM" id="SSF46785">
    <property type="entry name" value="Winged helix' DNA-binding domain"/>
    <property type="match status" value="1"/>
</dbReference>
<dbReference type="Gene3D" id="3.30.1490.190">
    <property type="match status" value="1"/>
</dbReference>
<evidence type="ECO:0000256" key="1">
    <source>
        <dbReference type="ARBA" id="ARBA00004496"/>
    </source>
</evidence>
<evidence type="ECO:0000256" key="3">
    <source>
        <dbReference type="ARBA" id="ARBA00022490"/>
    </source>
</evidence>
<evidence type="ECO:0000256" key="4">
    <source>
        <dbReference type="ARBA" id="ARBA00022491"/>
    </source>
</evidence>
<dbReference type="InterPro" id="IPR043135">
    <property type="entry name" value="Fur_C"/>
</dbReference>
<evidence type="ECO:0000256" key="7">
    <source>
        <dbReference type="ARBA" id="ARBA00023125"/>
    </source>
</evidence>
<keyword evidence="6" id="KW-0805">Transcription regulation</keyword>
<name>A0ABV7A2A6_9BACI</name>
<dbReference type="PANTHER" id="PTHR33202">
    <property type="entry name" value="ZINC UPTAKE REGULATION PROTEIN"/>
    <property type="match status" value="1"/>
</dbReference>
<dbReference type="Gene3D" id="1.10.10.10">
    <property type="entry name" value="Winged helix-like DNA-binding domain superfamily/Winged helix DNA-binding domain"/>
    <property type="match status" value="1"/>
</dbReference>
<dbReference type="PANTHER" id="PTHR33202:SF1">
    <property type="entry name" value="FERRIC UPTAKE REGULATION PROTEIN"/>
    <property type="match status" value="1"/>
</dbReference>
<sequence>MNINEAMEVLKTKGYKATGKRKDILIYFEEADGYRTAKDLIQHLEAVHEAISFDTVYRNLHLYNEVGILETTELNGEKHFRMNCTHRHHHHFICNVCGKTKEIDLCPMDELRNALADYAIEDHKFEIYGLCPVCKTTA</sequence>
<keyword evidence="4" id="KW-0678">Repressor</keyword>
<protein>
    <submittedName>
        <fullName evidence="9">Fur family transcriptional regulator</fullName>
    </submittedName>
</protein>
<evidence type="ECO:0000313" key="9">
    <source>
        <dbReference type="EMBL" id="MFC2947191.1"/>
    </source>
</evidence>
<evidence type="ECO:0000256" key="2">
    <source>
        <dbReference type="ARBA" id="ARBA00007957"/>
    </source>
</evidence>
<evidence type="ECO:0000313" key="10">
    <source>
        <dbReference type="Proteomes" id="UP001595387"/>
    </source>
</evidence>
<organism evidence="9 10">
    <name type="scientific">Virgibacillus sediminis</name>
    <dbReference type="NCBI Taxonomy" id="202260"/>
    <lineage>
        <taxon>Bacteria</taxon>
        <taxon>Bacillati</taxon>
        <taxon>Bacillota</taxon>
        <taxon>Bacilli</taxon>
        <taxon>Bacillales</taxon>
        <taxon>Bacillaceae</taxon>
        <taxon>Virgibacillus</taxon>
    </lineage>
</organism>